<organism evidence="1 2">
    <name type="scientific">Bradyrhizobium ottawaense</name>
    <dbReference type="NCBI Taxonomy" id="931866"/>
    <lineage>
        <taxon>Bacteria</taxon>
        <taxon>Pseudomonadati</taxon>
        <taxon>Pseudomonadota</taxon>
        <taxon>Alphaproteobacteria</taxon>
        <taxon>Hyphomicrobiales</taxon>
        <taxon>Nitrobacteraceae</taxon>
        <taxon>Bradyrhizobium</taxon>
    </lineage>
</organism>
<protein>
    <submittedName>
        <fullName evidence="1">Uncharacterized protein</fullName>
    </submittedName>
</protein>
<name>A0A2U8P1E5_9BRAD</name>
<accession>A0A2U8P1E5</accession>
<dbReference type="EMBL" id="CP029425">
    <property type="protein sequence ID" value="AWL91493.1"/>
    <property type="molecule type" value="Genomic_DNA"/>
</dbReference>
<proteinExistence type="predicted"/>
<sequence>MPRLYRVAQVVELQRRGVADELPLLVVVIWMHPKVRRLDVGKPPIIVAQLVVLRNRVHELRARWPFGIAVKLKSQQEEVGTRAPERHAQG</sequence>
<reference evidence="1 2" key="1">
    <citation type="journal article" date="2014" name="Int. J. Syst. Evol. Microbiol.">
        <title>Bradyrhizobium ottawaense sp. nov., a symbiotic nitrogen fixing bacterium from root nodules of soybeans in Canada.</title>
        <authorList>
            <person name="Yu X."/>
            <person name="Cloutier S."/>
            <person name="Tambong J.T."/>
            <person name="Bromfield E.S."/>
        </authorList>
    </citation>
    <scope>NUCLEOTIDE SEQUENCE [LARGE SCALE GENOMIC DNA]</scope>
    <source>
        <strain evidence="1 2">OO99</strain>
    </source>
</reference>
<gene>
    <name evidence="1" type="ORF">CIT37_03865</name>
</gene>
<evidence type="ECO:0000313" key="2">
    <source>
        <dbReference type="Proteomes" id="UP000215703"/>
    </source>
</evidence>
<dbReference type="Proteomes" id="UP000215703">
    <property type="component" value="Chromosome"/>
</dbReference>
<dbReference type="AlphaFoldDB" id="A0A2U8P1E5"/>
<reference evidence="1 2" key="2">
    <citation type="journal article" date="2017" name="Syst. Appl. Microbiol.">
        <title>Soybeans inoculated with root zone soils of Canadian native legumes harbour diverse and novel Bradyrhizobium spp. that possess agricultural potential.</title>
        <authorList>
            <person name="Bromfield E.S.P."/>
            <person name="Cloutier S."/>
            <person name="Tambong J.T."/>
            <person name="Tran Thi T.V."/>
        </authorList>
    </citation>
    <scope>NUCLEOTIDE SEQUENCE [LARGE SCALE GENOMIC DNA]</scope>
    <source>
        <strain evidence="1 2">OO99</strain>
    </source>
</reference>
<evidence type="ECO:0000313" key="1">
    <source>
        <dbReference type="EMBL" id="AWL91493.1"/>
    </source>
</evidence>